<evidence type="ECO:0000256" key="1">
    <source>
        <dbReference type="ARBA" id="ARBA00022596"/>
    </source>
</evidence>
<protein>
    <recommendedName>
        <fullName evidence="3">TIGR00299 family protein</fullName>
    </recommendedName>
</protein>
<evidence type="ECO:0008006" key="3">
    <source>
        <dbReference type="Google" id="ProtNLM"/>
    </source>
</evidence>
<gene>
    <name evidence="2" type="ORF">S01H4_05316</name>
</gene>
<proteinExistence type="predicted"/>
<organism evidence="2">
    <name type="scientific">marine sediment metagenome</name>
    <dbReference type="NCBI Taxonomy" id="412755"/>
    <lineage>
        <taxon>unclassified sequences</taxon>
        <taxon>metagenomes</taxon>
        <taxon>ecological metagenomes</taxon>
    </lineage>
</organism>
<dbReference type="EMBL" id="BART01001528">
    <property type="protein sequence ID" value="GAG70457.1"/>
    <property type="molecule type" value="Genomic_DNA"/>
</dbReference>
<sequence>MKIAYFDCFSGISGDMTVGALLDAGLKNRNIRKGIKKIRSFRLSIRGKQSSKKGNFFYSV</sequence>
<name>X1ALY2_9ZZZZ</name>
<dbReference type="InterPro" id="IPR002822">
    <property type="entry name" value="Ni_insertion"/>
</dbReference>
<accession>X1ALY2</accession>
<dbReference type="AlphaFoldDB" id="X1ALY2"/>
<comment type="caution">
    <text evidence="2">The sequence shown here is derived from an EMBL/GenBank/DDBJ whole genome shotgun (WGS) entry which is preliminary data.</text>
</comment>
<dbReference type="PANTHER" id="PTHR36566">
    <property type="entry name" value="NICKEL INSERTION PROTEIN-RELATED"/>
    <property type="match status" value="1"/>
</dbReference>
<reference evidence="2" key="1">
    <citation type="journal article" date="2014" name="Front. Microbiol.">
        <title>High frequency of phylogenetically diverse reductive dehalogenase-homologous genes in deep subseafloor sedimentary metagenomes.</title>
        <authorList>
            <person name="Kawai M."/>
            <person name="Futagami T."/>
            <person name="Toyoda A."/>
            <person name="Takaki Y."/>
            <person name="Nishi S."/>
            <person name="Hori S."/>
            <person name="Arai W."/>
            <person name="Tsubouchi T."/>
            <person name="Morono Y."/>
            <person name="Uchiyama I."/>
            <person name="Ito T."/>
            <person name="Fujiyama A."/>
            <person name="Inagaki F."/>
            <person name="Takami H."/>
        </authorList>
    </citation>
    <scope>NUCLEOTIDE SEQUENCE</scope>
    <source>
        <strain evidence="2">Expedition CK06-06</strain>
    </source>
</reference>
<evidence type="ECO:0000313" key="2">
    <source>
        <dbReference type="EMBL" id="GAG70457.1"/>
    </source>
</evidence>
<dbReference type="Pfam" id="PF01969">
    <property type="entry name" value="Ni_insertion"/>
    <property type="match status" value="1"/>
</dbReference>
<dbReference type="PANTHER" id="PTHR36566:SF1">
    <property type="entry name" value="PYRIDINIUM-3,5-BISTHIOCARBOXYLIC ACID MONONUCLEOTIDE NICKEL INSERTION PROTEIN"/>
    <property type="match status" value="1"/>
</dbReference>
<keyword evidence="1" id="KW-0533">Nickel</keyword>